<keyword evidence="2" id="KW-0186">Copper</keyword>
<evidence type="ECO:0000256" key="2">
    <source>
        <dbReference type="ARBA" id="ARBA00023008"/>
    </source>
</evidence>
<keyword evidence="3" id="KW-1133">Transmembrane helix</keyword>
<accession>A0A6J7XVJ4</accession>
<name>A0A6J7XVJ4_9ZZZZ</name>
<dbReference type="InterPro" id="IPR014755">
    <property type="entry name" value="Cu-Rt/internalin_Ig-like"/>
</dbReference>
<dbReference type="GO" id="GO:0046688">
    <property type="term" value="P:response to copper ion"/>
    <property type="evidence" value="ECO:0007669"/>
    <property type="project" value="InterPro"/>
</dbReference>
<feature type="domain" description="CopC" evidence="4">
    <location>
        <begin position="27"/>
        <end position="117"/>
    </location>
</feature>
<dbReference type="AlphaFoldDB" id="A0A6J7XVJ4"/>
<evidence type="ECO:0000313" key="5">
    <source>
        <dbReference type="EMBL" id="CAB5240265.1"/>
    </source>
</evidence>
<reference evidence="5" key="1">
    <citation type="submission" date="2020-05" db="EMBL/GenBank/DDBJ databases">
        <authorList>
            <person name="Chiriac C."/>
            <person name="Salcher M."/>
            <person name="Ghai R."/>
            <person name="Kavagutti S V."/>
        </authorList>
    </citation>
    <scope>NUCLEOTIDE SEQUENCE</scope>
</reference>
<dbReference type="Gene3D" id="2.60.40.1220">
    <property type="match status" value="1"/>
</dbReference>
<evidence type="ECO:0000256" key="1">
    <source>
        <dbReference type="ARBA" id="ARBA00022729"/>
    </source>
</evidence>
<sequence length="180" mass="18517">MKFQRSAVIVGISLIGMMFMAGASANSLIATSPLADSTVSSSPSAVTISTEAPLIDMGNSIVVTDPRGLRVDDGTLAIDGANAVVGLKPLTVGGAYTVTYTLLTENDIPLEGSFIFNFSAPTVITTPSATPVITTSQTPTPGKTNNGSWGTSAFVIGMLVLAFAVLIGLSLYARKIFKGR</sequence>
<dbReference type="GO" id="GO:0005507">
    <property type="term" value="F:copper ion binding"/>
    <property type="evidence" value="ECO:0007669"/>
    <property type="project" value="InterPro"/>
</dbReference>
<dbReference type="InterPro" id="IPR014756">
    <property type="entry name" value="Ig_E-set"/>
</dbReference>
<evidence type="ECO:0000259" key="4">
    <source>
        <dbReference type="Pfam" id="PF04234"/>
    </source>
</evidence>
<keyword evidence="1" id="KW-0732">Signal</keyword>
<dbReference type="GO" id="GO:0042597">
    <property type="term" value="C:periplasmic space"/>
    <property type="evidence" value="ECO:0007669"/>
    <property type="project" value="InterPro"/>
</dbReference>
<proteinExistence type="predicted"/>
<keyword evidence="3" id="KW-0472">Membrane</keyword>
<dbReference type="Pfam" id="PF04234">
    <property type="entry name" value="CopC"/>
    <property type="match status" value="1"/>
</dbReference>
<organism evidence="5">
    <name type="scientific">freshwater metagenome</name>
    <dbReference type="NCBI Taxonomy" id="449393"/>
    <lineage>
        <taxon>unclassified sequences</taxon>
        <taxon>metagenomes</taxon>
        <taxon>ecological metagenomes</taxon>
    </lineage>
</organism>
<gene>
    <name evidence="5" type="ORF">UFOPK3554_00747</name>
</gene>
<protein>
    <submittedName>
        <fullName evidence="5">Unannotated protein</fullName>
    </submittedName>
</protein>
<evidence type="ECO:0000256" key="3">
    <source>
        <dbReference type="SAM" id="Phobius"/>
    </source>
</evidence>
<dbReference type="SUPFAM" id="SSF81296">
    <property type="entry name" value="E set domains"/>
    <property type="match status" value="1"/>
</dbReference>
<feature type="transmembrane region" description="Helical" evidence="3">
    <location>
        <begin position="149"/>
        <end position="173"/>
    </location>
</feature>
<keyword evidence="3" id="KW-0812">Transmembrane</keyword>
<dbReference type="EMBL" id="CAFBSG010000009">
    <property type="protein sequence ID" value="CAB5240265.1"/>
    <property type="molecule type" value="Genomic_DNA"/>
</dbReference>
<dbReference type="InterPro" id="IPR007348">
    <property type="entry name" value="CopC_dom"/>
</dbReference>